<dbReference type="EMBL" id="BPLR01019673">
    <property type="protein sequence ID" value="GIX70394.1"/>
    <property type="molecule type" value="Genomic_DNA"/>
</dbReference>
<keyword evidence="2" id="KW-1185">Reference proteome</keyword>
<accession>A0AAV4MHW9</accession>
<gene>
    <name evidence="1" type="ORF">CEXT_218091</name>
</gene>
<organism evidence="1 2">
    <name type="scientific">Caerostris extrusa</name>
    <name type="common">Bark spider</name>
    <name type="synonym">Caerostris bankana</name>
    <dbReference type="NCBI Taxonomy" id="172846"/>
    <lineage>
        <taxon>Eukaryota</taxon>
        <taxon>Metazoa</taxon>
        <taxon>Ecdysozoa</taxon>
        <taxon>Arthropoda</taxon>
        <taxon>Chelicerata</taxon>
        <taxon>Arachnida</taxon>
        <taxon>Araneae</taxon>
        <taxon>Araneomorphae</taxon>
        <taxon>Entelegynae</taxon>
        <taxon>Araneoidea</taxon>
        <taxon>Araneidae</taxon>
        <taxon>Caerostris</taxon>
    </lineage>
</organism>
<dbReference type="Proteomes" id="UP001054945">
    <property type="component" value="Unassembled WGS sequence"/>
</dbReference>
<dbReference type="AlphaFoldDB" id="A0AAV4MHW9"/>
<name>A0AAV4MHW9_CAEEX</name>
<evidence type="ECO:0000313" key="2">
    <source>
        <dbReference type="Proteomes" id="UP001054945"/>
    </source>
</evidence>
<feature type="non-terminal residue" evidence="1">
    <location>
        <position position="1"/>
    </location>
</feature>
<reference evidence="1 2" key="1">
    <citation type="submission" date="2021-06" db="EMBL/GenBank/DDBJ databases">
        <title>Caerostris extrusa draft genome.</title>
        <authorList>
            <person name="Kono N."/>
            <person name="Arakawa K."/>
        </authorList>
    </citation>
    <scope>NUCLEOTIDE SEQUENCE [LARGE SCALE GENOMIC DNA]</scope>
</reference>
<sequence>NIDVWYPPLITEFLESSKYAALLTLPSFIDSKSDQELVYRSLWTPSNSRAKVNSTNEDNQSLETQQVYSQQNAIYDEEQISSNLYSQESMIDSSFPMSNCEAVSPASSIPHI</sequence>
<proteinExistence type="predicted"/>
<comment type="caution">
    <text evidence="1">The sequence shown here is derived from an EMBL/GenBank/DDBJ whole genome shotgun (WGS) entry which is preliminary data.</text>
</comment>
<protein>
    <submittedName>
        <fullName evidence="1">Uncharacterized protein</fullName>
    </submittedName>
</protein>
<evidence type="ECO:0000313" key="1">
    <source>
        <dbReference type="EMBL" id="GIX70394.1"/>
    </source>
</evidence>